<organism evidence="3 4">
    <name type="scientific">Papaver somniferum</name>
    <name type="common">Opium poppy</name>
    <dbReference type="NCBI Taxonomy" id="3469"/>
    <lineage>
        <taxon>Eukaryota</taxon>
        <taxon>Viridiplantae</taxon>
        <taxon>Streptophyta</taxon>
        <taxon>Embryophyta</taxon>
        <taxon>Tracheophyta</taxon>
        <taxon>Spermatophyta</taxon>
        <taxon>Magnoliopsida</taxon>
        <taxon>Ranunculales</taxon>
        <taxon>Papaveraceae</taxon>
        <taxon>Papaveroideae</taxon>
        <taxon>Papaver</taxon>
    </lineage>
</organism>
<dbReference type="EMBL" id="CM010721">
    <property type="protein sequence ID" value="RZC72128.1"/>
    <property type="molecule type" value="Genomic_DNA"/>
</dbReference>
<protein>
    <submittedName>
        <fullName evidence="3">Uncharacterized protein</fullName>
    </submittedName>
</protein>
<proteinExistence type="predicted"/>
<gene>
    <name evidence="3" type="ORF">C5167_035297</name>
</gene>
<evidence type="ECO:0000313" key="4">
    <source>
        <dbReference type="Proteomes" id="UP000316621"/>
    </source>
</evidence>
<name>A0A4Y7KJ83_PAPSO</name>
<keyword evidence="1" id="KW-0175">Coiled coil</keyword>
<dbReference type="Gramene" id="RZC72128">
    <property type="protein sequence ID" value="RZC72128"/>
    <property type="gene ID" value="C5167_035297"/>
</dbReference>
<dbReference type="AlphaFoldDB" id="A0A4Y7KJ83"/>
<sequence length="421" mass="49596">MAVMLEQAVLDRKEENIKMHADIHGLHESTQDLQRMDSELDAHEREFLLGYYISCIKLYGAKKKLFKMKATLLYFLKSHMKITLLEFCKSQMQATMLEFHKFQMKATTLEFYKSQMKATMLDFCKSQMKATMLDYLQSLVDLNLPEECKSWLVETDGITDAYDDAKKSFKKNKKKKKKKKLKKIYMKLQEEVVGELTDDDESKDEEFQSEESEDEELQSEDEEFQSEGSEDEELQSEEFQSDESEDEESTDDDEYPYTDMDSFSSMIKRLEVMEDEIEKKLDNLRKANASQNLAWTRYGRKVLVKMKAIVLEFSESQMKPAKVLDFVTSVVPLDLPEVCKSWLLQKAAERDMARAYHDAKKSLKKNEECEKFLIMRLQELLGVEYQEDDEYAYTDMNSFASIMKRIEVMEDEIEKMLEKHK</sequence>
<feature type="region of interest" description="Disordered" evidence="2">
    <location>
        <begin position="195"/>
        <end position="260"/>
    </location>
</feature>
<dbReference type="Proteomes" id="UP000316621">
    <property type="component" value="Chromosome 7"/>
</dbReference>
<evidence type="ECO:0000313" key="3">
    <source>
        <dbReference type="EMBL" id="RZC72128.1"/>
    </source>
</evidence>
<reference evidence="3 4" key="1">
    <citation type="journal article" date="2018" name="Science">
        <title>The opium poppy genome and morphinan production.</title>
        <authorList>
            <person name="Guo L."/>
            <person name="Winzer T."/>
            <person name="Yang X."/>
            <person name="Li Y."/>
            <person name="Ning Z."/>
            <person name="He Z."/>
            <person name="Teodor R."/>
            <person name="Lu Y."/>
            <person name="Bowser T.A."/>
            <person name="Graham I.A."/>
            <person name="Ye K."/>
        </authorList>
    </citation>
    <scope>NUCLEOTIDE SEQUENCE [LARGE SCALE GENOMIC DNA]</scope>
    <source>
        <strain evidence="4">cv. HN1</strain>
        <tissue evidence="3">Leaves</tissue>
    </source>
</reference>
<evidence type="ECO:0000256" key="2">
    <source>
        <dbReference type="SAM" id="MobiDB-lite"/>
    </source>
</evidence>
<feature type="compositionally biased region" description="Acidic residues" evidence="2">
    <location>
        <begin position="195"/>
        <end position="256"/>
    </location>
</feature>
<keyword evidence="4" id="KW-1185">Reference proteome</keyword>
<evidence type="ECO:0000256" key="1">
    <source>
        <dbReference type="SAM" id="Coils"/>
    </source>
</evidence>
<feature type="coiled-coil region" evidence="1">
    <location>
        <begin position="267"/>
        <end position="294"/>
    </location>
</feature>
<accession>A0A4Y7KJ83</accession>